<feature type="compositionally biased region" description="Basic and acidic residues" evidence="1">
    <location>
        <begin position="220"/>
        <end position="229"/>
    </location>
</feature>
<feature type="region of interest" description="Disordered" evidence="1">
    <location>
        <begin position="184"/>
        <end position="229"/>
    </location>
</feature>
<feature type="compositionally biased region" description="Polar residues" evidence="1">
    <location>
        <begin position="184"/>
        <end position="195"/>
    </location>
</feature>
<accession>A0ABS7CVP0</accession>
<protein>
    <recommendedName>
        <fullName evidence="4">SWFGD domain-containing protein</fullName>
    </recommendedName>
</protein>
<proteinExistence type="predicted"/>
<dbReference type="EMBL" id="JAHYXK010000010">
    <property type="protein sequence ID" value="MBW7467928.1"/>
    <property type="molecule type" value="Genomic_DNA"/>
</dbReference>
<evidence type="ECO:0000256" key="1">
    <source>
        <dbReference type="SAM" id="MobiDB-lite"/>
    </source>
</evidence>
<dbReference type="Proteomes" id="UP000813018">
    <property type="component" value="Unassembled WGS sequence"/>
</dbReference>
<name>A0ABS7CVP0_9BACT</name>
<comment type="caution">
    <text evidence="2">The sequence shown here is derived from an EMBL/GenBank/DDBJ whole genome shotgun (WGS) entry which is preliminary data.</text>
</comment>
<gene>
    <name evidence="2" type="ORF">K0O23_12710</name>
</gene>
<evidence type="ECO:0000313" key="3">
    <source>
        <dbReference type="Proteomes" id="UP000813018"/>
    </source>
</evidence>
<feature type="compositionally biased region" description="Basic and acidic residues" evidence="1">
    <location>
        <begin position="1"/>
        <end position="23"/>
    </location>
</feature>
<evidence type="ECO:0008006" key="4">
    <source>
        <dbReference type="Google" id="ProtNLM"/>
    </source>
</evidence>
<feature type="region of interest" description="Disordered" evidence="1">
    <location>
        <begin position="1"/>
        <end position="43"/>
    </location>
</feature>
<dbReference type="RefSeq" id="WP_219877806.1">
    <property type="nucleotide sequence ID" value="NZ_JAHYXK010000010.1"/>
</dbReference>
<reference evidence="2 3" key="1">
    <citation type="journal article" date="2016" name="Int. J. Syst. Evol. Microbiol.">
        <title>Pontibacter aydingkolensis sp. nov., isolated from soil of a salt lake.</title>
        <authorList>
            <person name="Osman G."/>
            <person name="Zhang T."/>
            <person name="Lou K."/>
            <person name="Gao Y."/>
            <person name="Chang W."/>
            <person name="Lin Q."/>
            <person name="Yang H.M."/>
            <person name="Huo X.D."/>
            <person name="Wang N."/>
        </authorList>
    </citation>
    <scope>NUCLEOTIDE SEQUENCE [LARGE SCALE GENOMIC DNA]</scope>
    <source>
        <strain evidence="2 3">KACC 19255</strain>
    </source>
</reference>
<keyword evidence="3" id="KW-1185">Reference proteome</keyword>
<organism evidence="2 3">
    <name type="scientific">Pontibacter aydingkolensis</name>
    <dbReference type="NCBI Taxonomy" id="1911536"/>
    <lineage>
        <taxon>Bacteria</taxon>
        <taxon>Pseudomonadati</taxon>
        <taxon>Bacteroidota</taxon>
        <taxon>Cytophagia</taxon>
        <taxon>Cytophagales</taxon>
        <taxon>Hymenobacteraceae</taxon>
        <taxon>Pontibacter</taxon>
    </lineage>
</organism>
<evidence type="ECO:0000313" key="2">
    <source>
        <dbReference type="EMBL" id="MBW7467928.1"/>
    </source>
</evidence>
<sequence>MENDFDRSNDRNSWHATERRRYYDNPANSNYHSGYQPDGDRDYRQQDYDMERNYYRNVGNKPHDLDNIRQGYGMSSFGNAHNEYNELENMERERNQLQRQGYGAGRMGGYSGSAFGGANYSSHGDFGGSEAYGSMSGHGGNADRFVSSSGYGGGYGDSTVRASSDTPHYRRGAAYEREYRGYTSGNKSYGSSFRNTGGYGLSEDNYDRPHGTGDRNMYSSDKRRHYDWD</sequence>